<dbReference type="InterPro" id="IPR027417">
    <property type="entry name" value="P-loop_NTPase"/>
</dbReference>
<evidence type="ECO:0000256" key="6">
    <source>
        <dbReference type="PROSITE-ProRule" id="PRU00339"/>
    </source>
</evidence>
<name>A0ABR8CYQ3_9NOST</name>
<evidence type="ECO:0000256" key="1">
    <source>
        <dbReference type="ARBA" id="ARBA00004496"/>
    </source>
</evidence>
<dbReference type="InterPro" id="IPR058651">
    <property type="entry name" value="HTH_VMAP-M9"/>
</dbReference>
<dbReference type="InterPro" id="IPR019734">
    <property type="entry name" value="TPR_rpt"/>
</dbReference>
<evidence type="ECO:0000256" key="2">
    <source>
        <dbReference type="ARBA" id="ARBA00022490"/>
    </source>
</evidence>
<keyword evidence="8" id="KW-0547">Nucleotide-binding</keyword>
<keyword evidence="3" id="KW-0677">Repeat</keyword>
<proteinExistence type="inferred from homology"/>
<gene>
    <name evidence="8" type="ORF">H6G83_05415</name>
</gene>
<evidence type="ECO:0000256" key="5">
    <source>
        <dbReference type="ARBA" id="ARBA00038253"/>
    </source>
</evidence>
<evidence type="ECO:0000256" key="4">
    <source>
        <dbReference type="ARBA" id="ARBA00022803"/>
    </source>
</evidence>
<feature type="repeat" description="TPR" evidence="6">
    <location>
        <begin position="736"/>
        <end position="769"/>
    </location>
</feature>
<dbReference type="SUPFAM" id="SSF52540">
    <property type="entry name" value="P-loop containing nucleoside triphosphate hydrolases"/>
    <property type="match status" value="2"/>
</dbReference>
<organism evidence="8 9">
    <name type="scientific">Anabaena azotica FACHB-119</name>
    <dbReference type="NCBI Taxonomy" id="947527"/>
    <lineage>
        <taxon>Bacteria</taxon>
        <taxon>Bacillati</taxon>
        <taxon>Cyanobacteriota</taxon>
        <taxon>Cyanophyceae</taxon>
        <taxon>Nostocales</taxon>
        <taxon>Nostocaceae</taxon>
        <taxon>Anabaena</taxon>
        <taxon>Anabaena azotica</taxon>
    </lineage>
</organism>
<dbReference type="InterPro" id="IPR051476">
    <property type="entry name" value="Bac_ResReg_Asp_Phosphatase"/>
</dbReference>
<dbReference type="EMBL" id="JACJSG010000005">
    <property type="protein sequence ID" value="MBD2500064.1"/>
    <property type="molecule type" value="Genomic_DNA"/>
</dbReference>
<keyword evidence="4 6" id="KW-0802">TPR repeat</keyword>
<keyword evidence="9" id="KW-1185">Reference proteome</keyword>
<evidence type="ECO:0000259" key="7">
    <source>
        <dbReference type="Pfam" id="PF26355"/>
    </source>
</evidence>
<dbReference type="InterPro" id="IPR011990">
    <property type="entry name" value="TPR-like_helical_dom_sf"/>
</dbReference>
<dbReference type="Gene3D" id="3.40.50.300">
    <property type="entry name" value="P-loop containing nucleotide triphosphate hydrolases"/>
    <property type="match status" value="1"/>
</dbReference>
<dbReference type="Pfam" id="PF26355">
    <property type="entry name" value="HTH_VMAP-M9"/>
    <property type="match status" value="1"/>
</dbReference>
<dbReference type="PANTHER" id="PTHR46630">
    <property type="entry name" value="TETRATRICOPEPTIDE REPEAT PROTEIN 29"/>
    <property type="match status" value="1"/>
</dbReference>
<dbReference type="PROSITE" id="PS50293">
    <property type="entry name" value="TPR_REGION"/>
    <property type="match status" value="1"/>
</dbReference>
<accession>A0ABR8CYQ3</accession>
<evidence type="ECO:0000313" key="8">
    <source>
        <dbReference type="EMBL" id="MBD2500064.1"/>
    </source>
</evidence>
<dbReference type="Gene3D" id="1.25.40.10">
    <property type="entry name" value="Tetratricopeptide repeat domain"/>
    <property type="match status" value="2"/>
</dbReference>
<dbReference type="GO" id="GO:0005524">
    <property type="term" value="F:ATP binding"/>
    <property type="evidence" value="ECO:0007669"/>
    <property type="project" value="UniProtKB-KW"/>
</dbReference>
<evidence type="ECO:0000313" key="9">
    <source>
        <dbReference type="Proteomes" id="UP000661112"/>
    </source>
</evidence>
<keyword evidence="2" id="KW-0963">Cytoplasm</keyword>
<dbReference type="PANTHER" id="PTHR46630:SF1">
    <property type="entry name" value="TETRATRICOPEPTIDE REPEAT PROTEIN 29"/>
    <property type="match status" value="1"/>
</dbReference>
<dbReference type="RefSeq" id="WP_190468111.1">
    <property type="nucleotide sequence ID" value="NZ_JACJSG010000005.1"/>
</dbReference>
<dbReference type="SMART" id="SM00028">
    <property type="entry name" value="TPR"/>
    <property type="match status" value="5"/>
</dbReference>
<comment type="caution">
    <text evidence="8">The sequence shown here is derived from an EMBL/GenBank/DDBJ whole genome shotgun (WGS) entry which is preliminary data.</text>
</comment>
<dbReference type="SUPFAM" id="SSF48452">
    <property type="entry name" value="TPR-like"/>
    <property type="match status" value="2"/>
</dbReference>
<dbReference type="Proteomes" id="UP000661112">
    <property type="component" value="Unassembled WGS sequence"/>
</dbReference>
<evidence type="ECO:0000256" key="3">
    <source>
        <dbReference type="ARBA" id="ARBA00022737"/>
    </source>
</evidence>
<comment type="subcellular location">
    <subcellularLocation>
        <location evidence="1">Cytoplasm</location>
    </subcellularLocation>
</comment>
<reference evidence="8 9" key="1">
    <citation type="journal article" date="2020" name="ISME J.">
        <title>Comparative genomics reveals insights into cyanobacterial evolution and habitat adaptation.</title>
        <authorList>
            <person name="Chen M.Y."/>
            <person name="Teng W.K."/>
            <person name="Zhao L."/>
            <person name="Hu C.X."/>
            <person name="Zhou Y.K."/>
            <person name="Han B.P."/>
            <person name="Song L.R."/>
            <person name="Shu W.S."/>
        </authorList>
    </citation>
    <scope>NUCLEOTIDE SEQUENCE [LARGE SCALE GENOMIC DNA]</scope>
    <source>
        <strain evidence="8 9">FACHB-119</strain>
    </source>
</reference>
<keyword evidence="8" id="KW-0067">ATP-binding</keyword>
<protein>
    <submittedName>
        <fullName evidence="8">ATP-binding protein</fullName>
    </submittedName>
</protein>
<dbReference type="Pfam" id="PF13424">
    <property type="entry name" value="TPR_12"/>
    <property type="match status" value="1"/>
</dbReference>
<dbReference type="PROSITE" id="PS50005">
    <property type="entry name" value="TPR"/>
    <property type="match status" value="1"/>
</dbReference>
<sequence>MGAEEALELLDSLVLNTTGKRLDTAQRKLLRNLWEDERRTYQNIAEICGYTEAHLKAVGAELWQILTNALGEKVSKSNFFSVIQRFERSHLKGGSSTPTISPILSPVANNSKPQELDYNFVGRDREIAELNHHVMRGAKIILIQGEGGVGKTTLARRYFKTQGYYFLELWMAKESQNIVSVESVVEEWLRVNFNEEPGKEFGINLERLRRKLRDETRKIGVLIDNLESALDRNGRFIASRRPYVELLRMLADPSIQSITLITSRERLYESGVDVTFYPLGGLDESTWQKFCASCQIKSSSTALSEMCKAFGGNAKAMQIIRGTITTDFEGDADVYWRENKHDLLIEPELKNLVASQFDRLEQMDSEAYHLLCRLGCYRYQDITHVSIGGLQCLLWDVPEAQAKRVIKYLTDLLLIEFRKGKYWLHPVIATEAIARLKQSGEWRIANQKAAEFWNNSITIVANPQDALMALEAYHHYMAIGDFEQAANVIILGRANKWDNRISMGVLFNRLGLLETLISVINPLIQKLDSDYHLNILYNLLGRAYHQIGNIKAALDCHYKSNEIAEKQSFLQERISSSFNLALCYTDLWEIDRASQIFYYVKNLAATDKNYYQYVVYSLCCLAYLDSSVGQNENVRPMLQEAQAGLVNDRLTSWGIGTSLLFLSLTYKNLGLIETALEMCHQAINHCRQNQFSFLEARATSCLASLYREQGEFTVAIAKHQEAIANMNTVSDKCNLAKAYYQLGLTYQRMGDVNQSRETFNKAIAIFNDMPAPKQVEKVQIAMARLEYS</sequence>
<feature type="domain" description="vWA-MoxR associated protein N-terminal HTH" evidence="7">
    <location>
        <begin position="1"/>
        <end position="85"/>
    </location>
</feature>
<comment type="similarity">
    <text evidence="5">Belongs to the Rap family.</text>
</comment>